<keyword evidence="4 7" id="KW-1133">Transmembrane helix</keyword>
<evidence type="ECO:0000256" key="2">
    <source>
        <dbReference type="ARBA" id="ARBA00006070"/>
    </source>
</evidence>
<evidence type="ECO:0000256" key="6">
    <source>
        <dbReference type="PIRNR" id="PIRNR016013"/>
    </source>
</evidence>
<name>A0A1U8PYL6_NELNU</name>
<dbReference type="Proteomes" id="UP000189703">
    <property type="component" value="Unplaced"/>
</dbReference>
<dbReference type="InParanoid" id="A0A1U8PYL6"/>
<dbReference type="STRING" id="4432.A0A1U8PYL6"/>
<dbReference type="Pfam" id="PF03248">
    <property type="entry name" value="Rer1"/>
    <property type="match status" value="1"/>
</dbReference>
<proteinExistence type="inferred from homology"/>
<dbReference type="RefSeq" id="XP_019051642.1">
    <property type="nucleotide sequence ID" value="XM_019196097.1"/>
</dbReference>
<gene>
    <name evidence="9" type="primary">LOC104588149</name>
</gene>
<dbReference type="PANTHER" id="PTHR10743:SF28">
    <property type="entry name" value="PROTEIN RER1C"/>
    <property type="match status" value="1"/>
</dbReference>
<comment type="similarity">
    <text evidence="2 6">Belongs to the RER1 family.</text>
</comment>
<dbReference type="AlphaFoldDB" id="A0A1U8PYL6"/>
<keyword evidence="3 7" id="KW-0812">Transmembrane</keyword>
<keyword evidence="5 6" id="KW-0472">Membrane</keyword>
<evidence type="ECO:0000313" key="8">
    <source>
        <dbReference type="Proteomes" id="UP000189703"/>
    </source>
</evidence>
<dbReference type="GeneID" id="104588149"/>
<dbReference type="OMA" id="PYILYRW"/>
<feature type="transmembrane region" description="Helical" evidence="7">
    <location>
        <begin position="58"/>
        <end position="75"/>
    </location>
</feature>
<evidence type="ECO:0000256" key="4">
    <source>
        <dbReference type="ARBA" id="ARBA00022989"/>
    </source>
</evidence>
<protein>
    <recommendedName>
        <fullName evidence="6">Protein RER1</fullName>
    </recommendedName>
</protein>
<evidence type="ECO:0000256" key="1">
    <source>
        <dbReference type="ARBA" id="ARBA00004141"/>
    </source>
</evidence>
<dbReference type="GO" id="GO:0006621">
    <property type="term" value="P:protein retention in ER lumen"/>
    <property type="evidence" value="ECO:0000318"/>
    <property type="project" value="GO_Central"/>
</dbReference>
<evidence type="ECO:0000313" key="9">
    <source>
        <dbReference type="RefSeq" id="XP_019051642.1"/>
    </source>
</evidence>
<dbReference type="OrthoDB" id="448250at2759"/>
<dbReference type="GO" id="GO:0000139">
    <property type="term" value="C:Golgi membrane"/>
    <property type="evidence" value="ECO:0000318"/>
    <property type="project" value="GO_Central"/>
</dbReference>
<sequence length="202" mass="23857">MREDVLSRTYDKKAWILKRVVYLLNKSTPHVLRRRIAFSAIATIYAICVYLIQGFYIISYGLGIYILNLFITFLSPQVDLEIQELVEGPTLPTKGSDEFCLFACRLPEFKFWFAITKAFCIAFVMAFFSMFDVPVFWPVLFFYWVVLFILTMKRQILHMIKYKYVPFSFGKQRYTGKKATSADETTSKRVKLKVVHMLHLYR</sequence>
<feature type="transmembrane region" description="Helical" evidence="7">
    <location>
        <begin position="36"/>
        <end position="52"/>
    </location>
</feature>
<dbReference type="KEGG" id="nnu:104588149"/>
<evidence type="ECO:0000256" key="3">
    <source>
        <dbReference type="ARBA" id="ARBA00022692"/>
    </source>
</evidence>
<organism evidence="8 9">
    <name type="scientific">Nelumbo nucifera</name>
    <name type="common">Sacred lotus</name>
    <dbReference type="NCBI Taxonomy" id="4432"/>
    <lineage>
        <taxon>Eukaryota</taxon>
        <taxon>Viridiplantae</taxon>
        <taxon>Streptophyta</taxon>
        <taxon>Embryophyta</taxon>
        <taxon>Tracheophyta</taxon>
        <taxon>Spermatophyta</taxon>
        <taxon>Magnoliopsida</taxon>
        <taxon>Proteales</taxon>
        <taxon>Nelumbonaceae</taxon>
        <taxon>Nelumbo</taxon>
    </lineage>
</organism>
<reference evidence="9" key="1">
    <citation type="submission" date="2025-08" db="UniProtKB">
        <authorList>
            <consortium name="RefSeq"/>
        </authorList>
    </citation>
    <scope>IDENTIFICATION</scope>
</reference>
<dbReference type="PANTHER" id="PTHR10743">
    <property type="entry name" value="PROTEIN RER1"/>
    <property type="match status" value="1"/>
</dbReference>
<comment type="subcellular location">
    <subcellularLocation>
        <location evidence="1">Membrane</location>
        <topology evidence="1">Multi-pass membrane protein</topology>
    </subcellularLocation>
</comment>
<dbReference type="InterPro" id="IPR004932">
    <property type="entry name" value="Rer1"/>
</dbReference>
<dbReference type="eggNOG" id="KOG1688">
    <property type="taxonomic scope" value="Eukaryota"/>
</dbReference>
<keyword evidence="8" id="KW-1185">Reference proteome</keyword>
<comment type="function">
    <text evidence="6">Involved in the retrieval of endoplasmic reticulum membrane proteins from the early Golgi compartment.</text>
</comment>
<feature type="transmembrane region" description="Helical" evidence="7">
    <location>
        <begin position="135"/>
        <end position="152"/>
    </location>
</feature>
<dbReference type="GO" id="GO:0006890">
    <property type="term" value="P:retrograde vesicle-mediated transport, Golgi to endoplasmic reticulum"/>
    <property type="evidence" value="ECO:0000318"/>
    <property type="project" value="GO_Central"/>
</dbReference>
<evidence type="ECO:0000256" key="5">
    <source>
        <dbReference type="ARBA" id="ARBA00023136"/>
    </source>
</evidence>
<accession>A0A1U8PYL6</accession>
<dbReference type="GO" id="GO:0005783">
    <property type="term" value="C:endoplasmic reticulum"/>
    <property type="evidence" value="ECO:0007669"/>
    <property type="project" value="GOC"/>
</dbReference>
<dbReference type="PIRSF" id="PIRSF016013">
    <property type="entry name" value="AtER_Rer1p"/>
    <property type="match status" value="1"/>
</dbReference>
<feature type="transmembrane region" description="Helical" evidence="7">
    <location>
        <begin position="111"/>
        <end position="129"/>
    </location>
</feature>
<evidence type="ECO:0000256" key="7">
    <source>
        <dbReference type="SAM" id="Phobius"/>
    </source>
</evidence>